<keyword evidence="6" id="KW-1185">Reference proteome</keyword>
<name>A0A974BHR9_SEDHY</name>
<protein>
    <submittedName>
        <fullName evidence="5">ABC transporter ATP-binding protein</fullName>
    </submittedName>
</protein>
<dbReference type="AlphaFoldDB" id="A0A974BHR9"/>
<evidence type="ECO:0000313" key="5">
    <source>
        <dbReference type="EMBL" id="NYB73348.1"/>
    </source>
</evidence>
<dbReference type="GO" id="GO:0005524">
    <property type="term" value="F:ATP binding"/>
    <property type="evidence" value="ECO:0007669"/>
    <property type="project" value="UniProtKB-KW"/>
</dbReference>
<reference evidence="5" key="1">
    <citation type="submission" date="2020-07" db="EMBL/GenBank/DDBJ databases">
        <title>Genomic analysis of a strain of Sedimentibacter Hydroxybenzoicus DSM7310.</title>
        <authorList>
            <person name="Ma S."/>
        </authorList>
    </citation>
    <scope>NUCLEOTIDE SEQUENCE</scope>
    <source>
        <strain evidence="5">DSM 7310</strain>
    </source>
</reference>
<evidence type="ECO:0000313" key="6">
    <source>
        <dbReference type="Proteomes" id="UP000611629"/>
    </source>
</evidence>
<feature type="domain" description="ABC transporter" evidence="4">
    <location>
        <begin position="6"/>
        <end position="254"/>
    </location>
</feature>
<dbReference type="SMART" id="SM00382">
    <property type="entry name" value="AAA"/>
    <property type="match status" value="1"/>
</dbReference>
<dbReference type="InterPro" id="IPR051120">
    <property type="entry name" value="ABC_AA/LPS_Transport"/>
</dbReference>
<dbReference type="PROSITE" id="PS50893">
    <property type="entry name" value="ABC_TRANSPORTER_2"/>
    <property type="match status" value="1"/>
</dbReference>
<dbReference type="GO" id="GO:0016887">
    <property type="term" value="F:ATP hydrolysis activity"/>
    <property type="evidence" value="ECO:0007669"/>
    <property type="project" value="InterPro"/>
</dbReference>
<dbReference type="PANTHER" id="PTHR45772">
    <property type="entry name" value="CONSERVED COMPONENT OF ABC TRANSPORTER FOR NATURAL AMINO ACIDS-RELATED"/>
    <property type="match status" value="1"/>
</dbReference>
<organism evidence="5 6">
    <name type="scientific">Sedimentibacter hydroxybenzoicus DSM 7310</name>
    <dbReference type="NCBI Taxonomy" id="1123245"/>
    <lineage>
        <taxon>Bacteria</taxon>
        <taxon>Bacillati</taxon>
        <taxon>Bacillota</taxon>
        <taxon>Tissierellia</taxon>
        <taxon>Sedimentibacter</taxon>
    </lineage>
</organism>
<gene>
    <name evidence="5" type="ORF">HZF24_04260</name>
</gene>
<evidence type="ECO:0000259" key="4">
    <source>
        <dbReference type="PROSITE" id="PS50893"/>
    </source>
</evidence>
<dbReference type="Gene3D" id="3.40.50.300">
    <property type="entry name" value="P-loop containing nucleotide triphosphate hydrolases"/>
    <property type="match status" value="1"/>
</dbReference>
<keyword evidence="2" id="KW-0547">Nucleotide-binding</keyword>
<dbReference type="Proteomes" id="UP000611629">
    <property type="component" value="Unassembled WGS sequence"/>
</dbReference>
<dbReference type="SUPFAM" id="SSF52540">
    <property type="entry name" value="P-loop containing nucleoside triphosphate hydrolases"/>
    <property type="match status" value="1"/>
</dbReference>
<accession>A0A974BHR9</accession>
<dbReference type="PANTHER" id="PTHR45772:SF9">
    <property type="entry name" value="CONSERVED COMPONENT OF ABC TRANSPORTER FOR NATURAL AMINO ACIDS"/>
    <property type="match status" value="1"/>
</dbReference>
<dbReference type="CDD" id="cd03219">
    <property type="entry name" value="ABC_Mj1267_LivG_branched"/>
    <property type="match status" value="1"/>
</dbReference>
<dbReference type="InterPro" id="IPR027417">
    <property type="entry name" value="P-loop_NTPase"/>
</dbReference>
<keyword evidence="3 5" id="KW-0067">ATP-binding</keyword>
<evidence type="ECO:0000256" key="3">
    <source>
        <dbReference type="ARBA" id="ARBA00022840"/>
    </source>
</evidence>
<dbReference type="RefSeq" id="WP_179237027.1">
    <property type="nucleotide sequence ID" value="NZ_JACBNQ010000002.1"/>
</dbReference>
<dbReference type="EMBL" id="JACBNQ010000002">
    <property type="protein sequence ID" value="NYB73348.1"/>
    <property type="molecule type" value="Genomic_DNA"/>
</dbReference>
<dbReference type="GO" id="GO:0005886">
    <property type="term" value="C:plasma membrane"/>
    <property type="evidence" value="ECO:0007669"/>
    <property type="project" value="TreeGrafter"/>
</dbReference>
<dbReference type="Pfam" id="PF00005">
    <property type="entry name" value="ABC_tran"/>
    <property type="match status" value="1"/>
</dbReference>
<dbReference type="FunFam" id="3.40.50.300:FF:000421">
    <property type="entry name" value="Branched-chain amino acid ABC transporter ATP-binding protein"/>
    <property type="match status" value="1"/>
</dbReference>
<evidence type="ECO:0000256" key="1">
    <source>
        <dbReference type="ARBA" id="ARBA00022448"/>
    </source>
</evidence>
<proteinExistence type="predicted"/>
<dbReference type="InterPro" id="IPR003593">
    <property type="entry name" value="AAA+_ATPase"/>
</dbReference>
<keyword evidence="1" id="KW-0813">Transport</keyword>
<evidence type="ECO:0000256" key="2">
    <source>
        <dbReference type="ARBA" id="ARBA00022741"/>
    </source>
</evidence>
<sequence length="267" mass="29764">MPDNVLEIKGITKKFGGLTALSKLDLEVEQGSIHAIIGPNGSGKTTFFNVITGLYVPDEGSVIFCGKDVTGTVPYKMARLGMGRTFQTIFLFKQMTVLENVLIGLQSESEYKLINNMIMTPKRQLYEKELHEKAYELLAFVGLYDQRNDIACNLPYGKQRLLEVARAMGINPKIILLDEPAAGMNPQETSELIERVKNIRNKYNMTVLIIEHDMKLVMQLADTITCLDHGSVIACGNPKIVTKDSKVVEAYLGIVGEKDTIEYNKVD</sequence>
<comment type="caution">
    <text evidence="5">The sequence shown here is derived from an EMBL/GenBank/DDBJ whole genome shotgun (WGS) entry which is preliminary data.</text>
</comment>
<dbReference type="InterPro" id="IPR003439">
    <property type="entry name" value="ABC_transporter-like_ATP-bd"/>
</dbReference>